<dbReference type="EMBL" id="WJBH02000010">
    <property type="protein sequence ID" value="KAI9552261.1"/>
    <property type="molecule type" value="Genomic_DNA"/>
</dbReference>
<dbReference type="AlphaFoldDB" id="A0AAD5KH95"/>
<organism evidence="1 2">
    <name type="scientific">Daphnia sinensis</name>
    <dbReference type="NCBI Taxonomy" id="1820382"/>
    <lineage>
        <taxon>Eukaryota</taxon>
        <taxon>Metazoa</taxon>
        <taxon>Ecdysozoa</taxon>
        <taxon>Arthropoda</taxon>
        <taxon>Crustacea</taxon>
        <taxon>Branchiopoda</taxon>
        <taxon>Diplostraca</taxon>
        <taxon>Cladocera</taxon>
        <taxon>Anomopoda</taxon>
        <taxon>Daphniidae</taxon>
        <taxon>Daphnia</taxon>
        <taxon>Daphnia similis group</taxon>
    </lineage>
</organism>
<sequence length="56" mass="6281">MPSGSKRTFRGKGCHHRELDRASLQLAFFPSLNARSVMLCVCGGRFHQPQHPHCSC</sequence>
<name>A0AAD5KH95_9CRUS</name>
<evidence type="ECO:0000313" key="1">
    <source>
        <dbReference type="EMBL" id="KAI9552261.1"/>
    </source>
</evidence>
<keyword evidence="2" id="KW-1185">Reference proteome</keyword>
<accession>A0AAD5KH95</accession>
<comment type="caution">
    <text evidence="1">The sequence shown here is derived from an EMBL/GenBank/DDBJ whole genome shotgun (WGS) entry which is preliminary data.</text>
</comment>
<evidence type="ECO:0000313" key="2">
    <source>
        <dbReference type="Proteomes" id="UP000820818"/>
    </source>
</evidence>
<protein>
    <submittedName>
        <fullName evidence="1">Uncharacterized protein</fullName>
    </submittedName>
</protein>
<reference evidence="1 2" key="1">
    <citation type="submission" date="2022-05" db="EMBL/GenBank/DDBJ databases">
        <title>A multi-omics perspective on studying reproductive biology in Daphnia sinensis.</title>
        <authorList>
            <person name="Jia J."/>
        </authorList>
    </citation>
    <scope>NUCLEOTIDE SEQUENCE [LARGE SCALE GENOMIC DNA]</scope>
    <source>
        <strain evidence="1 2">WSL</strain>
    </source>
</reference>
<gene>
    <name evidence="1" type="ORF">GHT06_022623</name>
</gene>
<proteinExistence type="predicted"/>
<dbReference type="Proteomes" id="UP000820818">
    <property type="component" value="Linkage Group LG10"/>
</dbReference>